<evidence type="ECO:0000313" key="2">
    <source>
        <dbReference type="WBParaSite" id="HDID_0000268101-mRNA-1"/>
    </source>
</evidence>
<proteinExistence type="predicted"/>
<protein>
    <submittedName>
        <fullName evidence="2">Ovule protein</fullName>
    </submittedName>
</protein>
<keyword evidence="1" id="KW-1133">Transmembrane helix</keyword>
<keyword evidence="1" id="KW-0472">Membrane</keyword>
<name>A0A0R3SDD2_HYMDI</name>
<organism evidence="2">
    <name type="scientific">Hymenolepis diminuta</name>
    <name type="common">Rat tapeworm</name>
    <dbReference type="NCBI Taxonomy" id="6216"/>
    <lineage>
        <taxon>Eukaryota</taxon>
        <taxon>Metazoa</taxon>
        <taxon>Spiralia</taxon>
        <taxon>Lophotrochozoa</taxon>
        <taxon>Platyhelminthes</taxon>
        <taxon>Cestoda</taxon>
        <taxon>Eucestoda</taxon>
        <taxon>Cyclophyllidea</taxon>
        <taxon>Hymenolepididae</taxon>
        <taxon>Hymenolepis</taxon>
    </lineage>
</organism>
<keyword evidence="1" id="KW-0812">Transmembrane</keyword>
<accession>A0A0R3SDD2</accession>
<sequence>LWSLSRTQSNVCSSSQIRSYFSCFFRYFLKLTITVCEYASVFAILNNYY</sequence>
<evidence type="ECO:0000256" key="1">
    <source>
        <dbReference type="SAM" id="Phobius"/>
    </source>
</evidence>
<dbReference type="WBParaSite" id="HDID_0000268101-mRNA-1">
    <property type="protein sequence ID" value="HDID_0000268101-mRNA-1"/>
    <property type="gene ID" value="HDID_0000268101"/>
</dbReference>
<reference evidence="2" key="1">
    <citation type="submission" date="2017-02" db="UniProtKB">
        <authorList>
            <consortium name="WormBaseParasite"/>
        </authorList>
    </citation>
    <scope>IDENTIFICATION</scope>
</reference>
<feature type="transmembrane region" description="Helical" evidence="1">
    <location>
        <begin position="27"/>
        <end position="45"/>
    </location>
</feature>
<dbReference type="AlphaFoldDB" id="A0A0R3SDD2"/>